<dbReference type="Pfam" id="PF08241">
    <property type="entry name" value="Methyltransf_11"/>
    <property type="match status" value="1"/>
</dbReference>
<dbReference type="PANTHER" id="PTHR44942:SF4">
    <property type="entry name" value="METHYLTRANSFERASE TYPE 11 DOMAIN-CONTAINING PROTEIN"/>
    <property type="match status" value="1"/>
</dbReference>
<dbReference type="GO" id="GO:0032259">
    <property type="term" value="P:methylation"/>
    <property type="evidence" value="ECO:0007669"/>
    <property type="project" value="UniProtKB-KW"/>
</dbReference>
<organism evidence="6 7">
    <name type="scientific">Cellulomonas cellasea DSM 20118</name>
    <dbReference type="NCBI Taxonomy" id="1408250"/>
    <lineage>
        <taxon>Bacteria</taxon>
        <taxon>Bacillati</taxon>
        <taxon>Actinomycetota</taxon>
        <taxon>Actinomycetes</taxon>
        <taxon>Micrococcales</taxon>
        <taxon>Cellulomonadaceae</taxon>
        <taxon>Cellulomonas</taxon>
    </lineage>
</organism>
<evidence type="ECO:0000256" key="4">
    <source>
        <dbReference type="SAM" id="MobiDB-lite"/>
    </source>
</evidence>
<accession>A0A0A0B4G1</accession>
<evidence type="ECO:0000256" key="3">
    <source>
        <dbReference type="ARBA" id="ARBA00022679"/>
    </source>
</evidence>
<evidence type="ECO:0000259" key="5">
    <source>
        <dbReference type="Pfam" id="PF08241"/>
    </source>
</evidence>
<dbReference type="STRING" id="1408250.Q760_17570"/>
<dbReference type="Gene3D" id="3.40.50.150">
    <property type="entry name" value="Vaccinia Virus protein VP39"/>
    <property type="match status" value="1"/>
</dbReference>
<keyword evidence="3 6" id="KW-0808">Transferase</keyword>
<evidence type="ECO:0000313" key="7">
    <source>
        <dbReference type="Proteomes" id="UP000029833"/>
    </source>
</evidence>
<protein>
    <submittedName>
        <fullName evidence="6">SAM-dependent methlyltransferase</fullName>
    </submittedName>
</protein>
<dbReference type="InterPro" id="IPR029063">
    <property type="entry name" value="SAM-dependent_MTases_sf"/>
</dbReference>
<evidence type="ECO:0000313" key="6">
    <source>
        <dbReference type="EMBL" id="KGM01740.1"/>
    </source>
</evidence>
<dbReference type="SUPFAM" id="SSF53335">
    <property type="entry name" value="S-adenosyl-L-methionine-dependent methyltransferases"/>
    <property type="match status" value="1"/>
</dbReference>
<sequence>MADDPARQDRARSFDRGAQAYGRARPSYPDDAVRWCVPEGAHRVLDLAAGTGKLTAVLVAHGFDVTAVEPSRAMREQLTSLLPDVTPRPGTAEDTGLPTASVDAVTVAQAWHWFDEAAASAEIARVLRPGGTLALLWNVRDPSVDWVARFGEIIHRGDAQEREPVAPRLGDLFDEPEHATFPWTDRIAVRTLRMLAASRSHLLTLPAERREELLDEVDELGRTHADLRGRDEVDLPYRTVCWRARVRG</sequence>
<dbReference type="RefSeq" id="WP_034631262.1">
    <property type="nucleotide sequence ID" value="NZ_AXNT01000086.1"/>
</dbReference>
<comment type="similarity">
    <text evidence="1">Belongs to the methyltransferase superfamily.</text>
</comment>
<gene>
    <name evidence="6" type="ORF">Q760_17570</name>
</gene>
<name>A0A0A0B4G1_9CELL</name>
<dbReference type="OrthoDB" id="9797252at2"/>
<dbReference type="AlphaFoldDB" id="A0A0A0B4G1"/>
<keyword evidence="7" id="KW-1185">Reference proteome</keyword>
<dbReference type="GO" id="GO:0008757">
    <property type="term" value="F:S-adenosylmethionine-dependent methyltransferase activity"/>
    <property type="evidence" value="ECO:0007669"/>
    <property type="project" value="InterPro"/>
</dbReference>
<dbReference type="PANTHER" id="PTHR44942">
    <property type="entry name" value="METHYLTRANSF_11 DOMAIN-CONTAINING PROTEIN"/>
    <property type="match status" value="1"/>
</dbReference>
<dbReference type="InterPro" id="IPR013216">
    <property type="entry name" value="Methyltransf_11"/>
</dbReference>
<dbReference type="CDD" id="cd02440">
    <property type="entry name" value="AdoMet_MTases"/>
    <property type="match status" value="1"/>
</dbReference>
<evidence type="ECO:0000256" key="2">
    <source>
        <dbReference type="ARBA" id="ARBA00022603"/>
    </source>
</evidence>
<proteinExistence type="inferred from homology"/>
<feature type="domain" description="Methyltransferase type 11" evidence="5">
    <location>
        <begin position="45"/>
        <end position="134"/>
    </location>
</feature>
<dbReference type="EMBL" id="AXNT01000086">
    <property type="protein sequence ID" value="KGM01740.1"/>
    <property type="molecule type" value="Genomic_DNA"/>
</dbReference>
<dbReference type="Proteomes" id="UP000029833">
    <property type="component" value="Unassembled WGS sequence"/>
</dbReference>
<keyword evidence="2" id="KW-0489">Methyltransferase</keyword>
<feature type="compositionally biased region" description="Basic and acidic residues" evidence="4">
    <location>
        <begin position="1"/>
        <end position="15"/>
    </location>
</feature>
<evidence type="ECO:0000256" key="1">
    <source>
        <dbReference type="ARBA" id="ARBA00008361"/>
    </source>
</evidence>
<dbReference type="InterPro" id="IPR051052">
    <property type="entry name" value="Diverse_substrate_MTase"/>
</dbReference>
<feature type="region of interest" description="Disordered" evidence="4">
    <location>
        <begin position="1"/>
        <end position="26"/>
    </location>
</feature>
<reference evidence="6 7" key="1">
    <citation type="submission" date="2013-10" db="EMBL/GenBank/DDBJ databases">
        <authorList>
            <person name="Wang G."/>
            <person name="Zhuang W."/>
        </authorList>
    </citation>
    <scope>NUCLEOTIDE SEQUENCE [LARGE SCALE GENOMIC DNA]</scope>
    <source>
        <strain evidence="6 7">DSM 20118</strain>
    </source>
</reference>
<comment type="caution">
    <text evidence="6">The sequence shown here is derived from an EMBL/GenBank/DDBJ whole genome shotgun (WGS) entry which is preliminary data.</text>
</comment>